<dbReference type="Pfam" id="PF01297">
    <property type="entry name" value="ZnuA"/>
    <property type="match status" value="1"/>
</dbReference>
<name>A0A2N6D0J9_9GAMM</name>
<dbReference type="FunFam" id="3.40.30.10:FF:000013">
    <property type="entry name" value="Blast:Protein SCO1 homolog, mitochondrial"/>
    <property type="match status" value="1"/>
</dbReference>
<evidence type="ECO:0000256" key="1">
    <source>
        <dbReference type="ARBA" id="ARBA00010996"/>
    </source>
</evidence>
<organism evidence="4 5">
    <name type="scientific">Sedimenticola selenatireducens</name>
    <dbReference type="NCBI Taxonomy" id="191960"/>
    <lineage>
        <taxon>Bacteria</taxon>
        <taxon>Pseudomonadati</taxon>
        <taxon>Pseudomonadota</taxon>
        <taxon>Gammaproteobacteria</taxon>
        <taxon>Chromatiales</taxon>
        <taxon>Sedimenticolaceae</taxon>
        <taxon>Sedimenticola</taxon>
    </lineage>
</organism>
<dbReference type="InterPro" id="IPR003782">
    <property type="entry name" value="SCO1/SenC"/>
</dbReference>
<comment type="similarity">
    <text evidence="1">Belongs to the SCO1/2 family.</text>
</comment>
<reference evidence="4 5" key="1">
    <citation type="submission" date="2017-11" db="EMBL/GenBank/DDBJ databases">
        <title>Genome-resolved metagenomics identifies genetic mobility, metabolic interactions, and unexpected diversity in perchlorate-reducing communities.</title>
        <authorList>
            <person name="Barnum T.P."/>
            <person name="Figueroa I.A."/>
            <person name="Carlstrom C.I."/>
            <person name="Lucas L.N."/>
            <person name="Engelbrektson A.L."/>
            <person name="Coates J.D."/>
        </authorList>
    </citation>
    <scope>NUCLEOTIDE SEQUENCE [LARGE SCALE GENOMIC DNA]</scope>
    <source>
        <strain evidence="4">BM301</strain>
    </source>
</reference>
<feature type="binding site" evidence="2">
    <location>
        <position position="449"/>
    </location>
    <ligand>
        <name>Cu cation</name>
        <dbReference type="ChEBI" id="CHEBI:23378"/>
    </ligand>
</feature>
<dbReference type="CDD" id="cd02968">
    <property type="entry name" value="SCO"/>
    <property type="match status" value="1"/>
</dbReference>
<gene>
    <name evidence="4" type="ORF">C0630_03275</name>
</gene>
<dbReference type="PANTHER" id="PTHR12151">
    <property type="entry name" value="ELECTRON TRANSPORT PROTIN SCO1/SENC FAMILY MEMBER"/>
    <property type="match status" value="1"/>
</dbReference>
<sequence length="485" mass="54272">MNRLTTLFFNSRHSVFLALLLLLGSQSLLAESKFRVVASIKPIHSILSGLMVGTEGPELLVDGDNQPFDYQMSASQQAGLAEANLVVWVGPELERFLIKPVAQVLQSGVRVVTLLDNPELKILPSRWSKGEDSTERDPFFWMDSRNILILVDELARALMDADNGRAHLYRRNRAQMLARVAELDRKLEYGYRGLKSGVGMAYYDTLQYFEQAYALKIRGVLAQSPKQPVDALSLLQNHAKLKEGYYACLLTERSMPMPELPLLTEGVDINVGTLDSFGAGMKAGPELYFELMEKNTDTIKSCLQYSGEPVQLAAEDQFQPETAKVGAKFMLIDHNGKLVTEKDMLGKFQLVYFGYTFCPDICPTSLQVMSLALDMLGERAALIKPYFITVDPERDNAQVMKNYVKYFNQDLVGLTGTKTMIDRVASGYKVKYENVIEEGGDPDLYIMDHSASVYLMAPNGEFITKFAHGISAKQMVDALNDYLPK</sequence>
<dbReference type="Gene3D" id="3.40.50.1980">
    <property type="entry name" value="Nitrogenase molybdenum iron protein domain"/>
    <property type="match status" value="2"/>
</dbReference>
<feature type="binding site" evidence="2">
    <location>
        <position position="362"/>
    </location>
    <ligand>
        <name>Cu cation</name>
        <dbReference type="ChEBI" id="CHEBI:23378"/>
    </ligand>
</feature>
<feature type="binding site" evidence="2">
    <location>
        <position position="358"/>
    </location>
    <ligand>
        <name>Cu cation</name>
        <dbReference type="ChEBI" id="CHEBI:23378"/>
    </ligand>
</feature>
<dbReference type="RefSeq" id="WP_273437794.1">
    <property type="nucleotide sequence ID" value="NZ_PKUN01000002.1"/>
</dbReference>
<dbReference type="GO" id="GO:0030001">
    <property type="term" value="P:metal ion transport"/>
    <property type="evidence" value="ECO:0007669"/>
    <property type="project" value="InterPro"/>
</dbReference>
<protein>
    <recommendedName>
        <fullName evidence="6">SCO family protein</fullName>
    </recommendedName>
</protein>
<evidence type="ECO:0000256" key="3">
    <source>
        <dbReference type="PIRSR" id="PIRSR603782-2"/>
    </source>
</evidence>
<evidence type="ECO:0000313" key="4">
    <source>
        <dbReference type="EMBL" id="PLX63186.1"/>
    </source>
</evidence>
<evidence type="ECO:0008006" key="6">
    <source>
        <dbReference type="Google" id="ProtNLM"/>
    </source>
</evidence>
<dbReference type="STRING" id="1111735.GCA_000428045_01299"/>
<dbReference type="SUPFAM" id="SSF52833">
    <property type="entry name" value="Thioredoxin-like"/>
    <property type="match status" value="1"/>
</dbReference>
<evidence type="ECO:0000313" key="5">
    <source>
        <dbReference type="Proteomes" id="UP000235015"/>
    </source>
</evidence>
<dbReference type="SUPFAM" id="SSF53807">
    <property type="entry name" value="Helical backbone' metal receptor"/>
    <property type="match status" value="1"/>
</dbReference>
<dbReference type="Pfam" id="PF02630">
    <property type="entry name" value="SCO1-SenC"/>
    <property type="match status" value="1"/>
</dbReference>
<keyword evidence="2" id="KW-0186">Copper</keyword>
<dbReference type="EMBL" id="PKUN01000002">
    <property type="protein sequence ID" value="PLX63186.1"/>
    <property type="molecule type" value="Genomic_DNA"/>
</dbReference>
<accession>A0A2N6D0J9</accession>
<dbReference type="Proteomes" id="UP000235015">
    <property type="component" value="Unassembled WGS sequence"/>
</dbReference>
<dbReference type="GO" id="GO:0046872">
    <property type="term" value="F:metal ion binding"/>
    <property type="evidence" value="ECO:0007669"/>
    <property type="project" value="UniProtKB-KW"/>
</dbReference>
<feature type="disulfide bond" description="Redox-active" evidence="3">
    <location>
        <begin position="358"/>
        <end position="362"/>
    </location>
</feature>
<comment type="caution">
    <text evidence="4">The sequence shown here is derived from an EMBL/GenBank/DDBJ whole genome shotgun (WGS) entry which is preliminary data.</text>
</comment>
<proteinExistence type="inferred from homology"/>
<dbReference type="PANTHER" id="PTHR12151:SF25">
    <property type="entry name" value="LINALOOL DEHYDRATASE_ISOMERASE DOMAIN-CONTAINING PROTEIN"/>
    <property type="match status" value="1"/>
</dbReference>
<dbReference type="AlphaFoldDB" id="A0A2N6D0J9"/>
<dbReference type="InterPro" id="IPR036249">
    <property type="entry name" value="Thioredoxin-like_sf"/>
</dbReference>
<dbReference type="InterPro" id="IPR006127">
    <property type="entry name" value="ZnuA-like"/>
</dbReference>
<evidence type="ECO:0000256" key="2">
    <source>
        <dbReference type="PIRSR" id="PIRSR603782-1"/>
    </source>
</evidence>
<dbReference type="Gene3D" id="3.40.30.10">
    <property type="entry name" value="Glutaredoxin"/>
    <property type="match status" value="1"/>
</dbReference>
<keyword evidence="2" id="KW-0479">Metal-binding</keyword>
<keyword evidence="3" id="KW-1015">Disulfide bond</keyword>